<dbReference type="ESTHER" id="strve-PIKAV">
    <property type="family name" value="Thioesterase"/>
</dbReference>
<evidence type="ECO:0000259" key="3">
    <source>
        <dbReference type="SMART" id="SM00824"/>
    </source>
</evidence>
<dbReference type="SMART" id="SM00824">
    <property type="entry name" value="PKS_TE"/>
    <property type="match status" value="1"/>
</dbReference>
<dbReference type="InterPro" id="IPR029058">
    <property type="entry name" value="AB_hydrolase_fold"/>
</dbReference>
<dbReference type="Gene3D" id="3.40.50.1820">
    <property type="entry name" value="alpha/beta hydrolase"/>
    <property type="match status" value="1"/>
</dbReference>
<gene>
    <name evidence="4" type="primary">nbmB</name>
</gene>
<dbReference type="InterPro" id="IPR012223">
    <property type="entry name" value="TEII"/>
</dbReference>
<sequence>MTDRVLNVDSSLWIRRFHPSPNSAVRLVCLPHAGGSASYFFRFSEELHPSVEALSVQYPGRQDRRAEPCLESVEELAEHVVAATEAWWREGRLAFFGHSLGASVAYEAARILEQRHGVRPEGLYVSGRRAPSLAPDRLVHQLDDRAFLAEIRQLSGTDERFLQDDELMRLVLPALRSDYKAAETYEHRPSAKLACPVMALAGDRDPKAPLNEVAEWRRHTSGPFCLRAYSGGHFYLNDQWHGICNDISDHLLVTRGAPDSRVVQPPTRLIEGAAKRWQNPR</sequence>
<evidence type="ECO:0000256" key="1">
    <source>
        <dbReference type="ARBA" id="ARBA00007169"/>
    </source>
</evidence>
<feature type="domain" description="Thioesterase TesA-like" evidence="3">
    <location>
        <begin position="28"/>
        <end position="251"/>
    </location>
</feature>
<dbReference type="EMBL" id="AF521878">
    <property type="protein sequence ID" value="AAM88351.1"/>
    <property type="molecule type" value="Genomic_DNA"/>
</dbReference>
<dbReference type="SUPFAM" id="SSF53474">
    <property type="entry name" value="alpha/beta-Hydrolases"/>
    <property type="match status" value="1"/>
</dbReference>
<accession>Q8KRX9</accession>
<protein>
    <submittedName>
        <fullName evidence="4">NbmB</fullName>
    </submittedName>
</protein>
<dbReference type="PANTHER" id="PTHR11487:SF0">
    <property type="entry name" value="S-ACYL FATTY ACID SYNTHASE THIOESTERASE, MEDIUM CHAIN"/>
    <property type="match status" value="1"/>
</dbReference>
<comment type="similarity">
    <text evidence="1">Belongs to the thioesterase family.</text>
</comment>
<organism evidence="4">
    <name type="scientific">Streptomyces narbonensis</name>
    <dbReference type="NCBI Taxonomy" id="67333"/>
    <lineage>
        <taxon>Bacteria</taxon>
        <taxon>Bacillati</taxon>
        <taxon>Actinomycetota</taxon>
        <taxon>Actinomycetes</taxon>
        <taxon>Kitasatosporales</taxon>
        <taxon>Streptomycetaceae</taxon>
        <taxon>Streptomyces</taxon>
    </lineage>
</organism>
<dbReference type="GO" id="GO:0016787">
    <property type="term" value="F:hydrolase activity"/>
    <property type="evidence" value="ECO:0007669"/>
    <property type="project" value="UniProtKB-KW"/>
</dbReference>
<evidence type="ECO:0000256" key="2">
    <source>
        <dbReference type="ARBA" id="ARBA00022801"/>
    </source>
</evidence>
<evidence type="ECO:0000313" key="4">
    <source>
        <dbReference type="EMBL" id="AAM88351.1"/>
    </source>
</evidence>
<proteinExistence type="inferred from homology"/>
<name>Q8KRX9_9ACTN</name>
<dbReference type="AlphaFoldDB" id="Q8KRX9"/>
<dbReference type="PANTHER" id="PTHR11487">
    <property type="entry name" value="THIOESTERASE"/>
    <property type="match status" value="1"/>
</dbReference>
<dbReference type="InterPro" id="IPR001031">
    <property type="entry name" value="Thioesterase"/>
</dbReference>
<reference evidence="4" key="1">
    <citation type="submission" date="2002-06" db="EMBL/GenBank/DDBJ databases">
        <title>The desosamine biosynthetic cluster of Streptomyces narbonensis, producer of narbomycin.</title>
        <authorList>
            <person name="Bate N."/>
            <person name="Cundliffe E."/>
        </authorList>
    </citation>
    <scope>NUCLEOTIDE SEQUENCE</scope>
</reference>
<dbReference type="GO" id="GO:0008610">
    <property type="term" value="P:lipid biosynthetic process"/>
    <property type="evidence" value="ECO:0007669"/>
    <property type="project" value="TreeGrafter"/>
</dbReference>
<dbReference type="Pfam" id="PF00975">
    <property type="entry name" value="Thioesterase"/>
    <property type="match status" value="1"/>
</dbReference>
<keyword evidence="2" id="KW-0378">Hydrolase</keyword>
<dbReference type="InterPro" id="IPR020802">
    <property type="entry name" value="TesA-like"/>
</dbReference>